<reference evidence="1 2" key="1">
    <citation type="journal article" date="2018" name="Front. Plant Sci.">
        <title>Red Clover (Trifolium pratense) and Zigzag Clover (T. medium) - A Picture of Genomic Similarities and Differences.</title>
        <authorList>
            <person name="Dluhosova J."/>
            <person name="Istvanek J."/>
            <person name="Nedelnik J."/>
            <person name="Repkova J."/>
        </authorList>
    </citation>
    <scope>NUCLEOTIDE SEQUENCE [LARGE SCALE GENOMIC DNA]</scope>
    <source>
        <strain evidence="2">cv. 10/8</strain>
        <tissue evidence="1">Leaf</tissue>
    </source>
</reference>
<organism evidence="1 2">
    <name type="scientific">Trifolium medium</name>
    <dbReference type="NCBI Taxonomy" id="97028"/>
    <lineage>
        <taxon>Eukaryota</taxon>
        <taxon>Viridiplantae</taxon>
        <taxon>Streptophyta</taxon>
        <taxon>Embryophyta</taxon>
        <taxon>Tracheophyta</taxon>
        <taxon>Spermatophyta</taxon>
        <taxon>Magnoliopsida</taxon>
        <taxon>eudicotyledons</taxon>
        <taxon>Gunneridae</taxon>
        <taxon>Pentapetalae</taxon>
        <taxon>rosids</taxon>
        <taxon>fabids</taxon>
        <taxon>Fabales</taxon>
        <taxon>Fabaceae</taxon>
        <taxon>Papilionoideae</taxon>
        <taxon>50 kb inversion clade</taxon>
        <taxon>NPAAA clade</taxon>
        <taxon>Hologalegina</taxon>
        <taxon>IRL clade</taxon>
        <taxon>Trifolieae</taxon>
        <taxon>Trifolium</taxon>
    </lineage>
</organism>
<evidence type="ECO:0000313" key="2">
    <source>
        <dbReference type="Proteomes" id="UP000265520"/>
    </source>
</evidence>
<dbReference type="AlphaFoldDB" id="A0A392P275"/>
<comment type="caution">
    <text evidence="1">The sequence shown here is derived from an EMBL/GenBank/DDBJ whole genome shotgun (WGS) entry which is preliminary data.</text>
</comment>
<keyword evidence="2" id="KW-1185">Reference proteome</keyword>
<dbReference type="PANTHER" id="PTHR35480">
    <property type="entry name" value="MATERNAL EFFECT EMBRYO ARREST 22"/>
    <property type="match status" value="1"/>
</dbReference>
<dbReference type="PANTHER" id="PTHR35480:SF1">
    <property type="entry name" value="MATERNAL EFFECT EMBRYO ARREST 22"/>
    <property type="match status" value="1"/>
</dbReference>
<evidence type="ECO:0000313" key="1">
    <source>
        <dbReference type="EMBL" id="MCI05509.1"/>
    </source>
</evidence>
<proteinExistence type="predicted"/>
<accession>A0A392P275</accession>
<protein>
    <submittedName>
        <fullName evidence="1">Maternal effect embryo arrest protein</fullName>
    </submittedName>
</protein>
<feature type="non-terminal residue" evidence="1">
    <location>
        <position position="1"/>
    </location>
</feature>
<sequence>DTPLVETEIGSLHNQPLNFGLVVSDREDNSSISRTLLATRNCIARCSLDTQTGWAVASILTAVDMEEISLQK</sequence>
<dbReference type="EMBL" id="LXQA010058907">
    <property type="protein sequence ID" value="MCI05509.1"/>
    <property type="molecule type" value="Genomic_DNA"/>
</dbReference>
<dbReference type="Proteomes" id="UP000265520">
    <property type="component" value="Unassembled WGS sequence"/>
</dbReference>
<name>A0A392P275_9FABA</name>